<reference evidence="1" key="5">
    <citation type="journal article" date="2021" name="G3 (Bethesda)">
        <title>Aegilops tauschii genome assembly Aet v5.0 features greater sequence contiguity and improved annotation.</title>
        <authorList>
            <person name="Wang L."/>
            <person name="Zhu T."/>
            <person name="Rodriguez J.C."/>
            <person name="Deal K.R."/>
            <person name="Dubcovsky J."/>
            <person name="McGuire P.E."/>
            <person name="Lux T."/>
            <person name="Spannagl M."/>
            <person name="Mayer K.F.X."/>
            <person name="Baldrich P."/>
            <person name="Meyers B.C."/>
            <person name="Huo N."/>
            <person name="Gu Y.Q."/>
            <person name="Zhou H."/>
            <person name="Devos K.M."/>
            <person name="Bennetzen J.L."/>
            <person name="Unver T."/>
            <person name="Budak H."/>
            <person name="Gulick P.J."/>
            <person name="Galiba G."/>
            <person name="Kalapos B."/>
            <person name="Nelson D.R."/>
            <person name="Li P."/>
            <person name="You F.M."/>
            <person name="Luo M.C."/>
            <person name="Dvorak J."/>
        </authorList>
    </citation>
    <scope>NUCLEOTIDE SEQUENCE [LARGE SCALE GENOMIC DNA]</scope>
    <source>
        <strain evidence="1">cv. AL8/78</strain>
    </source>
</reference>
<name>A0A453KCN9_AEGTS</name>
<accession>A0A453KCN9</accession>
<dbReference type="AlphaFoldDB" id="A0A453KCN9"/>
<evidence type="ECO:0000313" key="2">
    <source>
        <dbReference type="Proteomes" id="UP000015105"/>
    </source>
</evidence>
<dbReference type="Gramene" id="AET5Gv20368700.1">
    <property type="protein sequence ID" value="AET5Gv20368700.1"/>
    <property type="gene ID" value="AET5Gv20368700"/>
</dbReference>
<reference evidence="1" key="4">
    <citation type="submission" date="2019-03" db="UniProtKB">
        <authorList>
            <consortium name="EnsemblPlants"/>
        </authorList>
    </citation>
    <scope>IDENTIFICATION</scope>
</reference>
<protein>
    <submittedName>
        <fullName evidence="1">Uncharacterized protein</fullName>
    </submittedName>
</protein>
<proteinExistence type="predicted"/>
<reference evidence="1" key="3">
    <citation type="journal article" date="2017" name="Nature">
        <title>Genome sequence of the progenitor of the wheat D genome Aegilops tauschii.</title>
        <authorList>
            <person name="Luo M.C."/>
            <person name="Gu Y.Q."/>
            <person name="Puiu D."/>
            <person name="Wang H."/>
            <person name="Twardziok S.O."/>
            <person name="Deal K.R."/>
            <person name="Huo N."/>
            <person name="Zhu T."/>
            <person name="Wang L."/>
            <person name="Wang Y."/>
            <person name="McGuire P.E."/>
            <person name="Liu S."/>
            <person name="Long H."/>
            <person name="Ramasamy R.K."/>
            <person name="Rodriguez J.C."/>
            <person name="Van S.L."/>
            <person name="Yuan L."/>
            <person name="Wang Z."/>
            <person name="Xia Z."/>
            <person name="Xiao L."/>
            <person name="Anderson O.D."/>
            <person name="Ouyang S."/>
            <person name="Liang Y."/>
            <person name="Zimin A.V."/>
            <person name="Pertea G."/>
            <person name="Qi P."/>
            <person name="Bennetzen J.L."/>
            <person name="Dai X."/>
            <person name="Dawson M.W."/>
            <person name="Muller H.G."/>
            <person name="Kugler K."/>
            <person name="Rivarola-Duarte L."/>
            <person name="Spannagl M."/>
            <person name="Mayer K.F.X."/>
            <person name="Lu F.H."/>
            <person name="Bevan M.W."/>
            <person name="Leroy P."/>
            <person name="Li P."/>
            <person name="You F.M."/>
            <person name="Sun Q."/>
            <person name="Liu Z."/>
            <person name="Lyons E."/>
            <person name="Wicker T."/>
            <person name="Salzberg S.L."/>
            <person name="Devos K.M."/>
            <person name="Dvorak J."/>
        </authorList>
    </citation>
    <scope>NUCLEOTIDE SEQUENCE [LARGE SCALE GENOMIC DNA]</scope>
    <source>
        <strain evidence="1">cv. AL8/78</strain>
    </source>
</reference>
<dbReference type="Proteomes" id="UP000015105">
    <property type="component" value="Chromosome 5D"/>
</dbReference>
<organism evidence="1 2">
    <name type="scientific">Aegilops tauschii subsp. strangulata</name>
    <name type="common">Goatgrass</name>
    <dbReference type="NCBI Taxonomy" id="200361"/>
    <lineage>
        <taxon>Eukaryota</taxon>
        <taxon>Viridiplantae</taxon>
        <taxon>Streptophyta</taxon>
        <taxon>Embryophyta</taxon>
        <taxon>Tracheophyta</taxon>
        <taxon>Spermatophyta</taxon>
        <taxon>Magnoliopsida</taxon>
        <taxon>Liliopsida</taxon>
        <taxon>Poales</taxon>
        <taxon>Poaceae</taxon>
        <taxon>BOP clade</taxon>
        <taxon>Pooideae</taxon>
        <taxon>Triticodae</taxon>
        <taxon>Triticeae</taxon>
        <taxon>Triticinae</taxon>
        <taxon>Aegilops</taxon>
    </lineage>
</organism>
<reference evidence="2" key="2">
    <citation type="journal article" date="2017" name="Nat. Plants">
        <title>The Aegilops tauschii genome reveals multiple impacts of transposons.</title>
        <authorList>
            <person name="Zhao G."/>
            <person name="Zou C."/>
            <person name="Li K."/>
            <person name="Wang K."/>
            <person name="Li T."/>
            <person name="Gao L."/>
            <person name="Zhang X."/>
            <person name="Wang H."/>
            <person name="Yang Z."/>
            <person name="Liu X."/>
            <person name="Jiang W."/>
            <person name="Mao L."/>
            <person name="Kong X."/>
            <person name="Jiao Y."/>
            <person name="Jia J."/>
        </authorList>
    </citation>
    <scope>NUCLEOTIDE SEQUENCE [LARGE SCALE GENOMIC DNA]</scope>
    <source>
        <strain evidence="2">cv. AL8/78</strain>
    </source>
</reference>
<evidence type="ECO:0000313" key="1">
    <source>
        <dbReference type="EnsemblPlants" id="AET5Gv20368700.1"/>
    </source>
</evidence>
<keyword evidence="2" id="KW-1185">Reference proteome</keyword>
<dbReference type="EnsemblPlants" id="AET5Gv20368700.1">
    <property type="protein sequence ID" value="AET5Gv20368700.1"/>
    <property type="gene ID" value="AET5Gv20368700"/>
</dbReference>
<reference evidence="2" key="1">
    <citation type="journal article" date="2014" name="Science">
        <title>Ancient hybridizations among the ancestral genomes of bread wheat.</title>
        <authorList>
            <consortium name="International Wheat Genome Sequencing Consortium,"/>
            <person name="Marcussen T."/>
            <person name="Sandve S.R."/>
            <person name="Heier L."/>
            <person name="Spannagl M."/>
            <person name="Pfeifer M."/>
            <person name="Jakobsen K.S."/>
            <person name="Wulff B.B."/>
            <person name="Steuernagel B."/>
            <person name="Mayer K.F."/>
            <person name="Olsen O.A."/>
        </authorList>
    </citation>
    <scope>NUCLEOTIDE SEQUENCE [LARGE SCALE GENOMIC DNA]</scope>
    <source>
        <strain evidence="2">cv. AL8/78</strain>
    </source>
</reference>
<sequence length="38" mass="4229">QRKKKNCLKPKMEVGLNCCSSSLRTTPFSSADPSFHSD</sequence>